<evidence type="ECO:0000259" key="2">
    <source>
        <dbReference type="Pfam" id="PF11611"/>
    </source>
</evidence>
<reference evidence="3" key="1">
    <citation type="submission" date="2021-04" db="EMBL/GenBank/DDBJ databases">
        <title>Proteiniclasticum sedimins sp. nov., an obligate anaerobic bacterium isolated from anaerobic sludge.</title>
        <authorList>
            <person name="Liu J."/>
        </authorList>
    </citation>
    <scope>NUCLEOTIDE SEQUENCE</scope>
    <source>
        <strain evidence="3">BAD-10</strain>
    </source>
</reference>
<gene>
    <name evidence="3" type="ORF">KCG48_12715</name>
</gene>
<dbReference type="Pfam" id="PF11611">
    <property type="entry name" value="DUF4352"/>
    <property type="match status" value="1"/>
</dbReference>
<keyword evidence="4" id="KW-1185">Reference proteome</keyword>
<evidence type="ECO:0000256" key="1">
    <source>
        <dbReference type="ARBA" id="ARBA00022729"/>
    </source>
</evidence>
<accession>A0A941CSZ4</accession>
<dbReference type="InterPro" id="IPR029050">
    <property type="entry name" value="Immunoprotect_excell_Ig-like"/>
</dbReference>
<name>A0A941CSZ4_9CLOT</name>
<feature type="domain" description="DUF4352" evidence="2">
    <location>
        <begin position="74"/>
        <end position="183"/>
    </location>
</feature>
<proteinExistence type="predicted"/>
<sequence>MRNDRPKKPLYKRWWVWLLALILIGSALGGGKDDEKPAADQGDKTPVVVATPQETPAENSVPVEPPKEEVVEVGIGKPATIADVTFIVNSVEETKEIKSGNQFIDNAKTEGKFIILDITVKNDKKESLTIHSSYFKLISADGVEYDPSTDSAVIMAMSDEADFFLQQVNPGLSKTGKVVFEVGPNLDLTTTLLRGQTGFWGTETVEISLKP</sequence>
<dbReference type="Gene3D" id="2.60.40.1240">
    <property type="match status" value="1"/>
</dbReference>
<protein>
    <submittedName>
        <fullName evidence="3">DUF4352 domain-containing protein</fullName>
    </submittedName>
</protein>
<dbReference type="Proteomes" id="UP000675379">
    <property type="component" value="Unassembled WGS sequence"/>
</dbReference>
<dbReference type="InterPro" id="IPR029051">
    <property type="entry name" value="DUF4352"/>
</dbReference>
<dbReference type="EMBL" id="JAGSCS010000022">
    <property type="protein sequence ID" value="MBR0577178.1"/>
    <property type="molecule type" value="Genomic_DNA"/>
</dbReference>
<dbReference type="RefSeq" id="WP_211802594.1">
    <property type="nucleotide sequence ID" value="NZ_JAGSCS010000022.1"/>
</dbReference>
<dbReference type="AlphaFoldDB" id="A0A941CSZ4"/>
<evidence type="ECO:0000313" key="4">
    <source>
        <dbReference type="Proteomes" id="UP000675379"/>
    </source>
</evidence>
<evidence type="ECO:0000313" key="3">
    <source>
        <dbReference type="EMBL" id="MBR0577178.1"/>
    </source>
</evidence>
<keyword evidence="1" id="KW-0732">Signal</keyword>
<comment type="caution">
    <text evidence="3">The sequence shown here is derived from an EMBL/GenBank/DDBJ whole genome shotgun (WGS) entry which is preliminary data.</text>
</comment>
<organism evidence="3 4">
    <name type="scientific">Proteiniclasticum sediminis</name>
    <dbReference type="NCBI Taxonomy" id="2804028"/>
    <lineage>
        <taxon>Bacteria</taxon>
        <taxon>Bacillati</taxon>
        <taxon>Bacillota</taxon>
        <taxon>Clostridia</taxon>
        <taxon>Eubacteriales</taxon>
        <taxon>Clostridiaceae</taxon>
        <taxon>Proteiniclasticum</taxon>
    </lineage>
</organism>